<dbReference type="GO" id="GO:0005524">
    <property type="term" value="F:ATP binding"/>
    <property type="evidence" value="ECO:0007669"/>
    <property type="project" value="UniProtKB-KW"/>
</dbReference>
<dbReference type="PROSITE" id="PS50051">
    <property type="entry name" value="MCM_2"/>
    <property type="match status" value="1"/>
</dbReference>
<keyword evidence="6" id="KW-1185">Reference proteome</keyword>
<gene>
    <name evidence="5" type="ORF">CTI12_AA259640</name>
</gene>
<dbReference type="InterPro" id="IPR001208">
    <property type="entry name" value="MCM_dom"/>
</dbReference>
<dbReference type="GO" id="GO:0003697">
    <property type="term" value="F:single-stranded DNA binding"/>
    <property type="evidence" value="ECO:0007669"/>
    <property type="project" value="TreeGrafter"/>
</dbReference>
<keyword evidence="1 3" id="KW-0547">Nucleotide-binding</keyword>
<dbReference type="GO" id="GO:0000727">
    <property type="term" value="P:double-strand break repair via break-induced replication"/>
    <property type="evidence" value="ECO:0007669"/>
    <property type="project" value="TreeGrafter"/>
</dbReference>
<dbReference type="Proteomes" id="UP000245207">
    <property type="component" value="Unassembled WGS sequence"/>
</dbReference>
<accession>A0A2U1NJF6</accession>
<keyword evidence="2 3" id="KW-0067">ATP-binding</keyword>
<comment type="caution">
    <text evidence="5">The sequence shown here is derived from an EMBL/GenBank/DDBJ whole genome shotgun (WGS) entry which is preliminary data.</text>
</comment>
<reference evidence="5 6" key="1">
    <citation type="journal article" date="2018" name="Mol. Plant">
        <title>The genome of Artemisia annua provides insight into the evolution of Asteraceae family and artemisinin biosynthesis.</title>
        <authorList>
            <person name="Shen Q."/>
            <person name="Zhang L."/>
            <person name="Liao Z."/>
            <person name="Wang S."/>
            <person name="Yan T."/>
            <person name="Shi P."/>
            <person name="Liu M."/>
            <person name="Fu X."/>
            <person name="Pan Q."/>
            <person name="Wang Y."/>
            <person name="Lv Z."/>
            <person name="Lu X."/>
            <person name="Zhang F."/>
            <person name="Jiang W."/>
            <person name="Ma Y."/>
            <person name="Chen M."/>
            <person name="Hao X."/>
            <person name="Li L."/>
            <person name="Tang Y."/>
            <person name="Lv G."/>
            <person name="Zhou Y."/>
            <person name="Sun X."/>
            <person name="Brodelius P.E."/>
            <person name="Rose J.K.C."/>
            <person name="Tang K."/>
        </authorList>
    </citation>
    <scope>NUCLEOTIDE SEQUENCE [LARGE SCALE GENOMIC DNA]</scope>
    <source>
        <strain evidence="6">cv. Huhao1</strain>
        <tissue evidence="5">Leaf</tissue>
    </source>
</reference>
<dbReference type="GO" id="GO:0017116">
    <property type="term" value="F:single-stranded DNA helicase activity"/>
    <property type="evidence" value="ECO:0007669"/>
    <property type="project" value="TreeGrafter"/>
</dbReference>
<dbReference type="GO" id="GO:0006270">
    <property type="term" value="P:DNA replication initiation"/>
    <property type="evidence" value="ECO:0007669"/>
    <property type="project" value="TreeGrafter"/>
</dbReference>
<dbReference type="InterPro" id="IPR027417">
    <property type="entry name" value="P-loop_NTPase"/>
</dbReference>
<dbReference type="EMBL" id="PKPP01002704">
    <property type="protein sequence ID" value="PWA73654.1"/>
    <property type="molecule type" value="Genomic_DNA"/>
</dbReference>
<dbReference type="STRING" id="35608.A0A2U1NJF6"/>
<evidence type="ECO:0000313" key="6">
    <source>
        <dbReference type="Proteomes" id="UP000245207"/>
    </source>
</evidence>
<evidence type="ECO:0000256" key="1">
    <source>
        <dbReference type="ARBA" id="ARBA00022741"/>
    </source>
</evidence>
<evidence type="ECO:0000256" key="2">
    <source>
        <dbReference type="ARBA" id="ARBA00022840"/>
    </source>
</evidence>
<dbReference type="Gene3D" id="3.40.50.300">
    <property type="entry name" value="P-loop containing nucleotide triphosphate hydrolases"/>
    <property type="match status" value="1"/>
</dbReference>
<dbReference type="PANTHER" id="PTHR11630">
    <property type="entry name" value="DNA REPLICATION LICENSING FACTOR MCM FAMILY MEMBER"/>
    <property type="match status" value="1"/>
</dbReference>
<dbReference type="PANTHER" id="PTHR11630:SF42">
    <property type="entry name" value="DNA REPLICATION LICENSING FACTOR MCM5"/>
    <property type="match status" value="1"/>
</dbReference>
<feature type="domain" description="MCM C-terminal AAA(+) ATPase" evidence="4">
    <location>
        <begin position="52"/>
        <end position="129"/>
    </location>
</feature>
<dbReference type="GO" id="GO:0042555">
    <property type="term" value="C:MCM complex"/>
    <property type="evidence" value="ECO:0007669"/>
    <property type="project" value="TreeGrafter"/>
</dbReference>
<evidence type="ECO:0000259" key="4">
    <source>
        <dbReference type="PROSITE" id="PS50051"/>
    </source>
</evidence>
<proteinExistence type="inferred from homology"/>
<dbReference type="PRINTS" id="PR01657">
    <property type="entry name" value="MCMFAMILY"/>
</dbReference>
<sequence>MNQDSKNKCRRYNIEVDRMTEQELRTAHHLPILTHAPYAVLVVEYVSPTLLIVQAETEDGSNEVAIHEAMEHQTMYIAKAGITAVLNSRTVVLAAANPPSGHYDDLKTAEDNIDLQTTILSRFDLIFIVKGIRMFKVYASANAANDPKDTKDDNWLKRYIQYCRIMSRPRLSKNADKSLQKTYIKNRQIW</sequence>
<dbReference type="OrthoDB" id="1722902at2759"/>
<evidence type="ECO:0000313" key="5">
    <source>
        <dbReference type="EMBL" id="PWA73654.1"/>
    </source>
</evidence>
<dbReference type="InterPro" id="IPR031327">
    <property type="entry name" value="MCM"/>
</dbReference>
<keyword evidence="3" id="KW-0238">DNA-binding</keyword>
<dbReference type="GO" id="GO:0005634">
    <property type="term" value="C:nucleus"/>
    <property type="evidence" value="ECO:0007669"/>
    <property type="project" value="TreeGrafter"/>
</dbReference>
<dbReference type="Pfam" id="PF00493">
    <property type="entry name" value="MCM"/>
    <property type="match status" value="1"/>
</dbReference>
<comment type="similarity">
    <text evidence="3">Belongs to the MCM family.</text>
</comment>
<protein>
    <submittedName>
        <fullName evidence="5">Minichromosome maintenance 5 protein</fullName>
    </submittedName>
</protein>
<dbReference type="GO" id="GO:0043138">
    <property type="term" value="F:3'-5' DNA helicase activity"/>
    <property type="evidence" value="ECO:0007669"/>
    <property type="project" value="TreeGrafter"/>
</dbReference>
<dbReference type="SMART" id="SM00350">
    <property type="entry name" value="MCM"/>
    <property type="match status" value="1"/>
</dbReference>
<organism evidence="5 6">
    <name type="scientific">Artemisia annua</name>
    <name type="common">Sweet wormwood</name>
    <dbReference type="NCBI Taxonomy" id="35608"/>
    <lineage>
        <taxon>Eukaryota</taxon>
        <taxon>Viridiplantae</taxon>
        <taxon>Streptophyta</taxon>
        <taxon>Embryophyta</taxon>
        <taxon>Tracheophyta</taxon>
        <taxon>Spermatophyta</taxon>
        <taxon>Magnoliopsida</taxon>
        <taxon>eudicotyledons</taxon>
        <taxon>Gunneridae</taxon>
        <taxon>Pentapetalae</taxon>
        <taxon>asterids</taxon>
        <taxon>campanulids</taxon>
        <taxon>Asterales</taxon>
        <taxon>Asteraceae</taxon>
        <taxon>Asteroideae</taxon>
        <taxon>Anthemideae</taxon>
        <taxon>Artemisiinae</taxon>
        <taxon>Artemisia</taxon>
    </lineage>
</organism>
<dbReference type="SUPFAM" id="SSF52540">
    <property type="entry name" value="P-loop containing nucleoside triphosphate hydrolases"/>
    <property type="match status" value="1"/>
</dbReference>
<evidence type="ECO:0000256" key="3">
    <source>
        <dbReference type="RuleBase" id="RU004070"/>
    </source>
</evidence>
<dbReference type="AlphaFoldDB" id="A0A2U1NJF6"/>
<name>A0A2U1NJF6_ARTAN</name>